<accession>A0AAD4I3U9</accession>
<dbReference type="InterPro" id="IPR016130">
    <property type="entry name" value="Tyr_Pase_AS"/>
</dbReference>
<sequence length="311" mass="33678">MSGLNPDGAAAQSHTPPTTHPTPPSPPFVHVAGADNFRDAGGYALDGQPGKAIRRGVVFRSAHLTDLEDDGVATLQRLGVTHVFDLRSFPEIDKEGRSRAWEGATSQLLPVFLGKDYRPEALAVRFRHYSDGPEGFVKAYSGILSTAAEPDHPYAPYHKILEHLASPTNPPTPLLVHCSAGKDRTGVIIALILSLCGLSDDAVAAEYSLTDRGLARRKEAIVQRLIGEDAPLCGQRARAEMMVGAAKENMLGTLALIRQQYGSVESYVVDHLGVSQAKVDQLRRNLVVDLAEGEEALDWRRHAGSKEEPRL</sequence>
<dbReference type="AlphaFoldDB" id="A0AAD4I3U9"/>
<dbReference type="InterPro" id="IPR029021">
    <property type="entry name" value="Prot-tyrosine_phosphatase-like"/>
</dbReference>
<evidence type="ECO:0000259" key="2">
    <source>
        <dbReference type="PROSITE" id="PS50056"/>
    </source>
</evidence>
<evidence type="ECO:0000313" key="3">
    <source>
        <dbReference type="EMBL" id="KAG7291498.1"/>
    </source>
</evidence>
<reference evidence="3" key="1">
    <citation type="submission" date="2023-02" db="EMBL/GenBank/DDBJ databases">
        <authorList>
            <person name="Palmer J.M."/>
        </authorList>
    </citation>
    <scope>NUCLEOTIDE SEQUENCE</scope>
    <source>
        <strain evidence="3">FW57</strain>
    </source>
</reference>
<dbReference type="PROSITE" id="PS50056">
    <property type="entry name" value="TYR_PHOSPHATASE_2"/>
    <property type="match status" value="1"/>
</dbReference>
<proteinExistence type="predicted"/>
<dbReference type="PANTHER" id="PTHR31126:SF1">
    <property type="entry name" value="TYROSINE SPECIFIC PROTEIN PHOSPHATASES DOMAIN-CONTAINING PROTEIN"/>
    <property type="match status" value="1"/>
</dbReference>
<feature type="domain" description="Tyrosine specific protein phosphatases" evidence="2">
    <location>
        <begin position="155"/>
        <end position="193"/>
    </location>
</feature>
<dbReference type="GO" id="GO:0004721">
    <property type="term" value="F:phosphoprotein phosphatase activity"/>
    <property type="evidence" value="ECO:0007669"/>
    <property type="project" value="InterPro"/>
</dbReference>
<feature type="compositionally biased region" description="Pro residues" evidence="1">
    <location>
        <begin position="18"/>
        <end position="27"/>
    </location>
</feature>
<dbReference type="PANTHER" id="PTHR31126">
    <property type="entry name" value="TYROSINE-PROTEIN PHOSPHATASE"/>
    <property type="match status" value="1"/>
</dbReference>
<dbReference type="InterPro" id="IPR026893">
    <property type="entry name" value="Tyr/Ser_Pase_IphP-type"/>
</dbReference>
<dbReference type="Gene3D" id="3.90.190.10">
    <property type="entry name" value="Protein tyrosine phosphatase superfamily"/>
    <property type="match status" value="1"/>
</dbReference>
<name>A0AAD4I3U9_9PEZI</name>
<dbReference type="InterPro" id="IPR000387">
    <property type="entry name" value="Tyr_Pase_dom"/>
</dbReference>
<dbReference type="SUPFAM" id="SSF52799">
    <property type="entry name" value="(Phosphotyrosine protein) phosphatases II"/>
    <property type="match status" value="1"/>
</dbReference>
<dbReference type="Pfam" id="PF13350">
    <property type="entry name" value="Y_phosphatase3"/>
    <property type="match status" value="1"/>
</dbReference>
<evidence type="ECO:0000313" key="4">
    <source>
        <dbReference type="Proteomes" id="UP001197093"/>
    </source>
</evidence>
<dbReference type="EMBL" id="JAHCVI010000001">
    <property type="protein sequence ID" value="KAG7291498.1"/>
    <property type="molecule type" value="Genomic_DNA"/>
</dbReference>
<gene>
    <name evidence="3" type="ORF">NEMBOFW57_001517</name>
</gene>
<dbReference type="Proteomes" id="UP001197093">
    <property type="component" value="Unassembled WGS sequence"/>
</dbReference>
<dbReference type="PROSITE" id="PS00383">
    <property type="entry name" value="TYR_PHOSPHATASE_1"/>
    <property type="match status" value="1"/>
</dbReference>
<feature type="region of interest" description="Disordered" evidence="1">
    <location>
        <begin position="1"/>
        <end position="27"/>
    </location>
</feature>
<comment type="caution">
    <text evidence="3">The sequence shown here is derived from an EMBL/GenBank/DDBJ whole genome shotgun (WGS) entry which is preliminary data.</text>
</comment>
<evidence type="ECO:0000256" key="1">
    <source>
        <dbReference type="SAM" id="MobiDB-lite"/>
    </source>
</evidence>
<organism evidence="3 4">
    <name type="scientific">Staphylotrichum longicolle</name>
    <dbReference type="NCBI Taxonomy" id="669026"/>
    <lineage>
        <taxon>Eukaryota</taxon>
        <taxon>Fungi</taxon>
        <taxon>Dikarya</taxon>
        <taxon>Ascomycota</taxon>
        <taxon>Pezizomycotina</taxon>
        <taxon>Sordariomycetes</taxon>
        <taxon>Sordariomycetidae</taxon>
        <taxon>Sordariales</taxon>
        <taxon>Chaetomiaceae</taxon>
        <taxon>Staphylotrichum</taxon>
    </lineage>
</organism>
<keyword evidence="4" id="KW-1185">Reference proteome</keyword>
<protein>
    <recommendedName>
        <fullName evidence="2">Tyrosine specific protein phosphatases domain-containing protein</fullName>
    </recommendedName>
</protein>